<feature type="chain" id="PRO_5038697657" evidence="1">
    <location>
        <begin position="23"/>
        <end position="59"/>
    </location>
</feature>
<evidence type="ECO:0000313" key="3">
    <source>
        <dbReference type="Proteomes" id="UP000199516"/>
    </source>
</evidence>
<feature type="signal peptide" evidence="1">
    <location>
        <begin position="1"/>
        <end position="22"/>
    </location>
</feature>
<gene>
    <name evidence="2" type="ORF">SAMN05192532_103261</name>
</gene>
<evidence type="ECO:0000256" key="1">
    <source>
        <dbReference type="SAM" id="SignalP"/>
    </source>
</evidence>
<dbReference type="STRING" id="930128.SAMN05192532_103261"/>
<reference evidence="2 3" key="1">
    <citation type="submission" date="2016-10" db="EMBL/GenBank/DDBJ databases">
        <authorList>
            <person name="de Groot N.N."/>
        </authorList>
    </citation>
    <scope>NUCLEOTIDE SEQUENCE [LARGE SCALE GENOMIC DNA]</scope>
    <source>
        <strain evidence="2 3">DSM 23995</strain>
    </source>
</reference>
<organism evidence="2 3">
    <name type="scientific">Alteribacillus iranensis</name>
    <dbReference type="NCBI Taxonomy" id="930128"/>
    <lineage>
        <taxon>Bacteria</taxon>
        <taxon>Bacillati</taxon>
        <taxon>Bacillota</taxon>
        <taxon>Bacilli</taxon>
        <taxon>Bacillales</taxon>
        <taxon>Bacillaceae</taxon>
        <taxon>Alteribacillus</taxon>
    </lineage>
</organism>
<dbReference type="EMBL" id="FONT01000003">
    <property type="protein sequence ID" value="SFE72854.1"/>
    <property type="molecule type" value="Genomic_DNA"/>
</dbReference>
<proteinExistence type="predicted"/>
<dbReference type="RefSeq" id="WP_091660510.1">
    <property type="nucleotide sequence ID" value="NZ_FONT01000003.1"/>
</dbReference>
<sequence length="59" mass="6435">MPKSKRFLFFIVAAVTSLLLTACGGGDEEEMTLVNENWEEVTVTESGKPTVFLHFTGVG</sequence>
<accession>A0A1I2CX45</accession>
<dbReference type="PROSITE" id="PS51257">
    <property type="entry name" value="PROKAR_LIPOPROTEIN"/>
    <property type="match status" value="1"/>
</dbReference>
<dbReference type="Proteomes" id="UP000199516">
    <property type="component" value="Unassembled WGS sequence"/>
</dbReference>
<keyword evidence="1" id="KW-0732">Signal</keyword>
<dbReference type="AlphaFoldDB" id="A0A1I2CX45"/>
<protein>
    <submittedName>
        <fullName evidence="2">Uncharacterized protein</fullName>
    </submittedName>
</protein>
<name>A0A1I2CX45_9BACI</name>
<evidence type="ECO:0000313" key="2">
    <source>
        <dbReference type="EMBL" id="SFE72854.1"/>
    </source>
</evidence>
<keyword evidence="3" id="KW-1185">Reference proteome</keyword>